<evidence type="ECO:0000313" key="2">
    <source>
        <dbReference type="Proteomes" id="UP001208570"/>
    </source>
</evidence>
<sequence length="56" mass="6250">MDIAQDVRVSCLSTICDLHRICEDKALKLSDDSNRLLLKLTLNRLGPALSQKLAQI</sequence>
<dbReference type="AlphaFoldDB" id="A0AAD9JLE8"/>
<accession>A0AAD9JLE8</accession>
<protein>
    <submittedName>
        <fullName evidence="1">Uncharacterized protein</fullName>
    </submittedName>
</protein>
<name>A0AAD9JLE8_9ANNE</name>
<comment type="caution">
    <text evidence="1">The sequence shown here is derived from an EMBL/GenBank/DDBJ whole genome shotgun (WGS) entry which is preliminary data.</text>
</comment>
<keyword evidence="2" id="KW-1185">Reference proteome</keyword>
<evidence type="ECO:0000313" key="1">
    <source>
        <dbReference type="EMBL" id="KAK2155266.1"/>
    </source>
</evidence>
<gene>
    <name evidence="1" type="ORF">LSH36_244g01029</name>
</gene>
<dbReference type="Proteomes" id="UP001208570">
    <property type="component" value="Unassembled WGS sequence"/>
</dbReference>
<dbReference type="EMBL" id="JAODUP010000244">
    <property type="protein sequence ID" value="KAK2155266.1"/>
    <property type="molecule type" value="Genomic_DNA"/>
</dbReference>
<reference evidence="1" key="1">
    <citation type="journal article" date="2023" name="Mol. Biol. Evol.">
        <title>Third-Generation Sequencing Reveals the Adaptive Role of the Epigenome in Three Deep-Sea Polychaetes.</title>
        <authorList>
            <person name="Perez M."/>
            <person name="Aroh O."/>
            <person name="Sun Y."/>
            <person name="Lan Y."/>
            <person name="Juniper S.K."/>
            <person name="Young C.R."/>
            <person name="Angers B."/>
            <person name="Qian P.Y."/>
        </authorList>
    </citation>
    <scope>NUCLEOTIDE SEQUENCE</scope>
    <source>
        <strain evidence="1">P08H-3</strain>
    </source>
</reference>
<organism evidence="1 2">
    <name type="scientific">Paralvinella palmiformis</name>
    <dbReference type="NCBI Taxonomy" id="53620"/>
    <lineage>
        <taxon>Eukaryota</taxon>
        <taxon>Metazoa</taxon>
        <taxon>Spiralia</taxon>
        <taxon>Lophotrochozoa</taxon>
        <taxon>Annelida</taxon>
        <taxon>Polychaeta</taxon>
        <taxon>Sedentaria</taxon>
        <taxon>Canalipalpata</taxon>
        <taxon>Terebellida</taxon>
        <taxon>Terebelliformia</taxon>
        <taxon>Alvinellidae</taxon>
        <taxon>Paralvinella</taxon>
    </lineage>
</organism>
<proteinExistence type="predicted"/>